<evidence type="ECO:0000256" key="2">
    <source>
        <dbReference type="ARBA" id="ARBA00009045"/>
    </source>
</evidence>
<protein>
    <submittedName>
        <fullName evidence="12">Rhomboid family intramembrane serine protease</fullName>
        <ecNumber evidence="12">3.4.21.105</ecNumber>
    </submittedName>
</protein>
<proteinExistence type="inferred from homology"/>
<dbReference type="InterPro" id="IPR050925">
    <property type="entry name" value="Rhomboid_protease_S54"/>
</dbReference>
<feature type="transmembrane region" description="Helical" evidence="10">
    <location>
        <begin position="231"/>
        <end position="252"/>
    </location>
</feature>
<name>A0ABU2G812_9EURY</name>
<dbReference type="InterPro" id="IPR000058">
    <property type="entry name" value="Znf_AN1"/>
</dbReference>
<evidence type="ECO:0000256" key="8">
    <source>
        <dbReference type="ARBA" id="ARBA00022989"/>
    </source>
</evidence>
<evidence type="ECO:0000256" key="10">
    <source>
        <dbReference type="SAM" id="Phobius"/>
    </source>
</evidence>
<dbReference type="PANTHER" id="PTHR43731:SF14">
    <property type="entry name" value="PRESENILIN-ASSOCIATED RHOMBOID-LIKE PROTEIN, MITOCHONDRIAL"/>
    <property type="match status" value="1"/>
</dbReference>
<accession>A0ABU2G812</accession>
<keyword evidence="4" id="KW-0479">Metal-binding</keyword>
<dbReference type="SMART" id="SM00154">
    <property type="entry name" value="ZnF_AN1"/>
    <property type="match status" value="1"/>
</dbReference>
<evidence type="ECO:0000256" key="4">
    <source>
        <dbReference type="ARBA" id="ARBA00022723"/>
    </source>
</evidence>
<evidence type="ECO:0000256" key="6">
    <source>
        <dbReference type="ARBA" id="ARBA00022801"/>
    </source>
</evidence>
<dbReference type="InterPro" id="IPR035952">
    <property type="entry name" value="Rhomboid-like_sf"/>
</dbReference>
<keyword evidence="8 10" id="KW-1133">Transmembrane helix</keyword>
<evidence type="ECO:0000256" key="5">
    <source>
        <dbReference type="ARBA" id="ARBA00022771"/>
    </source>
</evidence>
<evidence type="ECO:0000256" key="1">
    <source>
        <dbReference type="ARBA" id="ARBA00004141"/>
    </source>
</evidence>
<dbReference type="SUPFAM" id="SSF144091">
    <property type="entry name" value="Rhomboid-like"/>
    <property type="match status" value="1"/>
</dbReference>
<comment type="caution">
    <text evidence="12">The sequence shown here is derived from an EMBL/GenBank/DDBJ whole genome shotgun (WGS) entry which is preliminary data.</text>
</comment>
<evidence type="ECO:0000256" key="3">
    <source>
        <dbReference type="ARBA" id="ARBA00022692"/>
    </source>
</evidence>
<dbReference type="RefSeq" id="WP_310930862.1">
    <property type="nucleotide sequence ID" value="NZ_JAMQOQ010000009.1"/>
</dbReference>
<dbReference type="Gene3D" id="4.10.1110.10">
    <property type="entry name" value="AN1-like Zinc finger"/>
    <property type="match status" value="1"/>
</dbReference>
<comment type="similarity">
    <text evidence="2">Belongs to the peptidase S54 family.</text>
</comment>
<sequence length="307" mass="33043">MAECDECGADENLPYQCRRCGNTFCAAHRLPESHNCPGLNDWANPDGVFDSGFDDSIQNRGRAEEGVLKRVKSTVGRQTSTHSVVNFFPGGLTNVFLVLMWVTFAMQFVIFPVLFGISPGSSLWRSVFVLSTQHPLYVWTWLTAIFAHGGFTHIAVNSIALYFFGPVVERRLGTVRFTVLFLATGVLAGLAQVGATLLLNPGVQSGVVGASGAIMAVMGVLTVLRPKLKVYLYFILPIPLWMLTIGFAVFSTVAGPSSMGPGGVANWAHLVGIGLGLAYGAVVKKGQNIPESIHIGRGPGRSGRRRF</sequence>
<feature type="transmembrane region" description="Helical" evidence="10">
    <location>
        <begin position="205"/>
        <end position="224"/>
    </location>
</feature>
<keyword evidence="6 12" id="KW-0378">Hydrolase</keyword>
<dbReference type="Proteomes" id="UP001254813">
    <property type="component" value="Unassembled WGS sequence"/>
</dbReference>
<dbReference type="EMBL" id="JAMQOQ010000009">
    <property type="protein sequence ID" value="MDS0296932.1"/>
    <property type="molecule type" value="Genomic_DNA"/>
</dbReference>
<dbReference type="Pfam" id="PF01428">
    <property type="entry name" value="zf-AN1"/>
    <property type="match status" value="1"/>
</dbReference>
<dbReference type="GO" id="GO:0008233">
    <property type="term" value="F:peptidase activity"/>
    <property type="evidence" value="ECO:0007669"/>
    <property type="project" value="UniProtKB-KW"/>
</dbReference>
<keyword evidence="7" id="KW-0862">Zinc</keyword>
<dbReference type="PANTHER" id="PTHR43731">
    <property type="entry name" value="RHOMBOID PROTEASE"/>
    <property type="match status" value="1"/>
</dbReference>
<dbReference type="GO" id="GO:0006508">
    <property type="term" value="P:proteolysis"/>
    <property type="evidence" value="ECO:0007669"/>
    <property type="project" value="UniProtKB-KW"/>
</dbReference>
<keyword evidence="12" id="KW-0645">Protease</keyword>
<evidence type="ECO:0000256" key="9">
    <source>
        <dbReference type="ARBA" id="ARBA00023136"/>
    </source>
</evidence>
<feature type="transmembrane region" description="Helical" evidence="10">
    <location>
        <begin position="95"/>
        <end position="118"/>
    </location>
</feature>
<organism evidence="12 13">
    <name type="scientific">Halogeometricum luteum</name>
    <dbReference type="NCBI Taxonomy" id="2950537"/>
    <lineage>
        <taxon>Archaea</taxon>
        <taxon>Methanobacteriati</taxon>
        <taxon>Methanobacteriota</taxon>
        <taxon>Stenosarchaea group</taxon>
        <taxon>Halobacteria</taxon>
        <taxon>Halobacteriales</taxon>
        <taxon>Haloferacaceae</taxon>
        <taxon>Halogeometricum</taxon>
    </lineage>
</organism>
<evidence type="ECO:0000313" key="12">
    <source>
        <dbReference type="EMBL" id="MDS0296932.1"/>
    </source>
</evidence>
<evidence type="ECO:0000259" key="11">
    <source>
        <dbReference type="PROSITE" id="PS51039"/>
    </source>
</evidence>
<comment type="subcellular location">
    <subcellularLocation>
        <location evidence="1">Membrane</location>
        <topology evidence="1">Multi-pass membrane protein</topology>
    </subcellularLocation>
</comment>
<dbReference type="InterPro" id="IPR022764">
    <property type="entry name" value="Peptidase_S54_rhomboid_dom"/>
</dbReference>
<dbReference type="Pfam" id="PF01694">
    <property type="entry name" value="Rhomboid"/>
    <property type="match status" value="1"/>
</dbReference>
<feature type="transmembrane region" description="Helical" evidence="10">
    <location>
        <begin position="177"/>
        <end position="199"/>
    </location>
</feature>
<dbReference type="Gene3D" id="1.20.1540.10">
    <property type="entry name" value="Rhomboid-like"/>
    <property type="match status" value="1"/>
</dbReference>
<feature type="domain" description="AN1-type" evidence="11">
    <location>
        <begin position="1"/>
        <end position="44"/>
    </location>
</feature>
<gene>
    <name evidence="12" type="ORF">NDI79_22460</name>
</gene>
<evidence type="ECO:0000256" key="7">
    <source>
        <dbReference type="ARBA" id="ARBA00022833"/>
    </source>
</evidence>
<evidence type="ECO:0000313" key="13">
    <source>
        <dbReference type="Proteomes" id="UP001254813"/>
    </source>
</evidence>
<keyword evidence="3 10" id="KW-0812">Transmembrane</keyword>
<reference evidence="12 13" key="1">
    <citation type="submission" date="2022-06" db="EMBL/GenBank/DDBJ databases">
        <title>Halogeometricum sp. a new haloarchaeum isolate from saline soil.</title>
        <authorList>
            <person name="Strakova D."/>
            <person name="Galisteo C."/>
            <person name="Sanchez-Porro C."/>
            <person name="Ventosa A."/>
        </authorList>
    </citation>
    <scope>NUCLEOTIDE SEQUENCE [LARGE SCALE GENOMIC DNA]</scope>
    <source>
        <strain evidence="13">S3BR25-2</strain>
    </source>
</reference>
<dbReference type="InterPro" id="IPR035896">
    <property type="entry name" value="AN1-like_Znf"/>
</dbReference>
<dbReference type="SUPFAM" id="SSF118310">
    <property type="entry name" value="AN1-like Zinc finger"/>
    <property type="match status" value="1"/>
</dbReference>
<feature type="transmembrane region" description="Helical" evidence="10">
    <location>
        <begin position="138"/>
        <end position="165"/>
    </location>
</feature>
<feature type="transmembrane region" description="Helical" evidence="10">
    <location>
        <begin position="264"/>
        <end position="283"/>
    </location>
</feature>
<keyword evidence="9 10" id="KW-0472">Membrane</keyword>
<dbReference type="EC" id="3.4.21.105" evidence="12"/>
<dbReference type="PROSITE" id="PS51039">
    <property type="entry name" value="ZF_AN1"/>
    <property type="match status" value="1"/>
</dbReference>
<keyword evidence="5" id="KW-0863">Zinc-finger</keyword>
<keyword evidence="13" id="KW-1185">Reference proteome</keyword>